<keyword evidence="6 7" id="KW-0482">Metalloprotease</keyword>
<dbReference type="RefSeq" id="WP_180136225.1">
    <property type="nucleotide sequence ID" value="NZ_JABMKT010000024.1"/>
</dbReference>
<dbReference type="NCBIfam" id="TIGR01882">
    <property type="entry name" value="peptidase-T"/>
    <property type="match status" value="1"/>
</dbReference>
<proteinExistence type="inferred from homology"/>
<dbReference type="AlphaFoldDB" id="A0A7Z0TAM6"/>
<feature type="domain" description="Peptidase M20 dimerisation" evidence="10">
    <location>
        <begin position="203"/>
        <end position="305"/>
    </location>
</feature>
<evidence type="ECO:0000256" key="4">
    <source>
        <dbReference type="ARBA" id="ARBA00022801"/>
    </source>
</evidence>
<feature type="binding site" evidence="7 9">
    <location>
        <position position="75"/>
    </location>
    <ligand>
        <name>Zn(2+)</name>
        <dbReference type="ChEBI" id="CHEBI:29105"/>
        <label>1</label>
    </ligand>
</feature>
<comment type="subcellular location">
    <subcellularLocation>
        <location evidence="7">Cytoplasm</location>
    </subcellularLocation>
</comment>
<reference evidence="11 12" key="1">
    <citation type="submission" date="2020-05" db="EMBL/GenBank/DDBJ databases">
        <title>Streptobacillus felis strain LHL191014123.</title>
        <authorList>
            <person name="Fawzy A."/>
            <person name="Rau J."/>
            <person name="Risse K."/>
            <person name="Schauerte N."/>
            <person name="Geiger C."/>
            <person name="Blom J."/>
            <person name="Imirzalioglu C."/>
            <person name="Falgenhauer J."/>
            <person name="Bach A."/>
            <person name="Herden C."/>
            <person name="Eisenberg T."/>
        </authorList>
    </citation>
    <scope>NUCLEOTIDE SEQUENCE [LARGE SCALE GENOMIC DNA]</scope>
    <source>
        <strain evidence="11 12">LHL191014123</strain>
    </source>
</reference>
<keyword evidence="7" id="KW-0963">Cytoplasm</keyword>
<evidence type="ECO:0000256" key="1">
    <source>
        <dbReference type="ARBA" id="ARBA00009692"/>
    </source>
</evidence>
<keyword evidence="5 7" id="KW-0862">Zinc</keyword>
<dbReference type="GO" id="GO:0006508">
    <property type="term" value="P:proteolysis"/>
    <property type="evidence" value="ECO:0007669"/>
    <property type="project" value="UniProtKB-UniRule"/>
</dbReference>
<feature type="active site" evidence="7 8">
    <location>
        <position position="77"/>
    </location>
</feature>
<dbReference type="InterPro" id="IPR001261">
    <property type="entry name" value="ArgE/DapE_CS"/>
</dbReference>
<dbReference type="Pfam" id="PF01546">
    <property type="entry name" value="Peptidase_M20"/>
    <property type="match status" value="1"/>
</dbReference>
<evidence type="ECO:0000256" key="3">
    <source>
        <dbReference type="ARBA" id="ARBA00022723"/>
    </source>
</evidence>
<dbReference type="NCBIfam" id="NF009920">
    <property type="entry name" value="PRK13381.1"/>
    <property type="match status" value="1"/>
</dbReference>
<evidence type="ECO:0000256" key="2">
    <source>
        <dbReference type="ARBA" id="ARBA00022670"/>
    </source>
</evidence>
<keyword evidence="4 7" id="KW-0378">Hydrolase</keyword>
<dbReference type="InterPro" id="IPR011650">
    <property type="entry name" value="Peptidase_M20_dimer"/>
</dbReference>
<dbReference type="InterPro" id="IPR036264">
    <property type="entry name" value="Bact_exopeptidase_dim_dom"/>
</dbReference>
<protein>
    <recommendedName>
        <fullName evidence="7">Peptidase T</fullName>
        <ecNumber evidence="7">3.4.11.4</ecNumber>
    </recommendedName>
    <alternativeName>
        <fullName evidence="7">Aminotripeptidase</fullName>
        <shortName evidence="7">Tripeptidase</shortName>
    </alternativeName>
    <alternativeName>
        <fullName evidence="7">Tripeptide aminopeptidase</fullName>
    </alternativeName>
</protein>
<dbReference type="EMBL" id="JABMKT010000024">
    <property type="protein sequence ID" value="NYV28175.1"/>
    <property type="molecule type" value="Genomic_DNA"/>
</dbReference>
<dbReference type="CDD" id="cd03892">
    <property type="entry name" value="M20_peptT"/>
    <property type="match status" value="1"/>
</dbReference>
<evidence type="ECO:0000256" key="8">
    <source>
        <dbReference type="PIRSR" id="PIRSR037215-1"/>
    </source>
</evidence>
<comment type="catalytic activity">
    <reaction evidence="7">
        <text>Release of the N-terminal residue from a tripeptide.</text>
        <dbReference type="EC" id="3.4.11.4"/>
    </reaction>
</comment>
<dbReference type="GO" id="GO:0045148">
    <property type="term" value="F:tripeptide aminopeptidase activity"/>
    <property type="evidence" value="ECO:0007669"/>
    <property type="project" value="UniProtKB-UniRule"/>
</dbReference>
<dbReference type="GO" id="GO:0043171">
    <property type="term" value="P:peptide catabolic process"/>
    <property type="evidence" value="ECO:0007669"/>
    <property type="project" value="UniProtKB-UniRule"/>
</dbReference>
<dbReference type="Proteomes" id="UP000526184">
    <property type="component" value="Unassembled WGS sequence"/>
</dbReference>
<dbReference type="EC" id="3.4.11.4" evidence="7"/>
<feature type="binding site" evidence="7 9">
    <location>
        <position position="137"/>
    </location>
    <ligand>
        <name>Zn(2+)</name>
        <dbReference type="ChEBI" id="CHEBI:29105"/>
        <label>1</label>
    </ligand>
</feature>
<dbReference type="InterPro" id="IPR010161">
    <property type="entry name" value="Peptidase_M20B"/>
</dbReference>
<comment type="function">
    <text evidence="7">Cleaves the N-terminal amino acid of tripeptides.</text>
</comment>
<feature type="binding site" evidence="7 9">
    <location>
        <position position="194"/>
    </location>
    <ligand>
        <name>Zn(2+)</name>
        <dbReference type="ChEBI" id="CHEBI:29105"/>
        <label>1</label>
    </ligand>
</feature>
<evidence type="ECO:0000313" key="11">
    <source>
        <dbReference type="EMBL" id="NYV28175.1"/>
    </source>
</evidence>
<name>A0A7Z0TAM6_9FUSO</name>
<dbReference type="Gene3D" id="3.40.630.10">
    <property type="entry name" value="Zn peptidases"/>
    <property type="match status" value="1"/>
</dbReference>
<dbReference type="NCBIfam" id="NF003976">
    <property type="entry name" value="PRK05469.1"/>
    <property type="match status" value="1"/>
</dbReference>
<dbReference type="HAMAP" id="MF_00550">
    <property type="entry name" value="Aminopeptidase_M20"/>
    <property type="match status" value="1"/>
</dbReference>
<dbReference type="Gene3D" id="3.30.70.360">
    <property type="match status" value="1"/>
</dbReference>
<gene>
    <name evidence="7 11" type="primary">pepT</name>
    <name evidence="11" type="ORF">HP397_05070</name>
</gene>
<dbReference type="PROSITE" id="PS00758">
    <property type="entry name" value="ARGE_DAPE_CPG2_1"/>
    <property type="match status" value="1"/>
</dbReference>
<sequence length="402" mass="45545">MLERFKRYVKFETRSDEKSTTIPSTPTQYEFAKMLVEDLKEIGLENIYINDYCFVNATLPSNLDREVPTIGFISHIDTADFEARNIKPNVVENYDGKDIVLNEKLGKVLSPKDFPNLKNYVGKTLITTDGTTLLGADDKAGIVEIIEAVKYLKEHPEIPHGIVKVAFGPDEEIGKGADNFNVEEFDADFAYTMDGGELGELQYESFNAAQITYTIKGVSVHPGTAKDKMINANTIAAELAMMFPEKEVPEHTSGYEGFYLLHNMETRIELATLTYIIRDFDKKKFLERKFFCEDIARKINEKYGEVVTYVMHDQYYNMGDIIKDNMECVNIAEQAMKNLDIKPKIIPIRGGTDGSKISYMGLPTPNIFVGGENFHGEFEFSCLEDMMKARDVIIEIVKLNAK</sequence>
<dbReference type="SUPFAM" id="SSF53187">
    <property type="entry name" value="Zn-dependent exopeptidases"/>
    <property type="match status" value="1"/>
</dbReference>
<dbReference type="PIRSF" id="PIRSF037215">
    <property type="entry name" value="Peptidase_M20B"/>
    <property type="match status" value="1"/>
</dbReference>
<dbReference type="PANTHER" id="PTHR42994">
    <property type="entry name" value="PEPTIDASE T"/>
    <property type="match status" value="1"/>
</dbReference>
<evidence type="ECO:0000256" key="6">
    <source>
        <dbReference type="ARBA" id="ARBA00023049"/>
    </source>
</evidence>
<dbReference type="SUPFAM" id="SSF55031">
    <property type="entry name" value="Bacterial exopeptidase dimerisation domain"/>
    <property type="match status" value="1"/>
</dbReference>
<feature type="binding site" evidence="7 9">
    <location>
        <position position="137"/>
    </location>
    <ligand>
        <name>Zn(2+)</name>
        <dbReference type="ChEBI" id="CHEBI:29105"/>
        <label>2</label>
    </ligand>
</feature>
<keyword evidence="7 11" id="KW-0031">Aminopeptidase</keyword>
<dbReference type="GO" id="GO:0008237">
    <property type="term" value="F:metallopeptidase activity"/>
    <property type="evidence" value="ECO:0007669"/>
    <property type="project" value="UniProtKB-KW"/>
</dbReference>
<keyword evidence="12" id="KW-1185">Reference proteome</keyword>
<dbReference type="PROSITE" id="PS00759">
    <property type="entry name" value="ARGE_DAPE_CPG2_2"/>
    <property type="match status" value="1"/>
</dbReference>
<evidence type="ECO:0000313" key="12">
    <source>
        <dbReference type="Proteomes" id="UP000526184"/>
    </source>
</evidence>
<keyword evidence="2 7" id="KW-0645">Protease</keyword>
<feature type="binding site" evidence="7 9">
    <location>
        <position position="172"/>
    </location>
    <ligand>
        <name>Zn(2+)</name>
        <dbReference type="ChEBI" id="CHEBI:29105"/>
        <label>2</label>
    </ligand>
</feature>
<comment type="cofactor">
    <cofactor evidence="7 9">
        <name>Zn(2+)</name>
        <dbReference type="ChEBI" id="CHEBI:29105"/>
    </cofactor>
    <text evidence="7 9">Binds 2 Zn(2+) ions per subunit.</text>
</comment>
<comment type="caution">
    <text evidence="11">The sequence shown here is derived from an EMBL/GenBank/DDBJ whole genome shotgun (WGS) entry which is preliminary data.</text>
</comment>
<feature type="active site" description="Proton acceptor" evidence="7 8">
    <location>
        <position position="171"/>
    </location>
</feature>
<organism evidence="11 12">
    <name type="scientific">Streptobacillus felis</name>
    <dbReference type="NCBI Taxonomy" id="1384509"/>
    <lineage>
        <taxon>Bacteria</taxon>
        <taxon>Fusobacteriati</taxon>
        <taxon>Fusobacteriota</taxon>
        <taxon>Fusobacteriia</taxon>
        <taxon>Fusobacteriales</taxon>
        <taxon>Leptotrichiaceae</taxon>
        <taxon>Streptobacillus</taxon>
    </lineage>
</organism>
<evidence type="ECO:0000256" key="9">
    <source>
        <dbReference type="PIRSR" id="PIRSR037215-2"/>
    </source>
</evidence>
<dbReference type="GO" id="GO:0008270">
    <property type="term" value="F:zinc ion binding"/>
    <property type="evidence" value="ECO:0007669"/>
    <property type="project" value="UniProtKB-UniRule"/>
</dbReference>
<comment type="similarity">
    <text evidence="1 7">Belongs to the peptidase M20B family.</text>
</comment>
<evidence type="ECO:0000259" key="10">
    <source>
        <dbReference type="Pfam" id="PF07687"/>
    </source>
</evidence>
<dbReference type="InterPro" id="IPR002933">
    <property type="entry name" value="Peptidase_M20"/>
</dbReference>
<feature type="binding site" evidence="7 9">
    <location>
        <position position="375"/>
    </location>
    <ligand>
        <name>Zn(2+)</name>
        <dbReference type="ChEBI" id="CHEBI:29105"/>
        <label>2</label>
    </ligand>
</feature>
<evidence type="ECO:0000256" key="5">
    <source>
        <dbReference type="ARBA" id="ARBA00022833"/>
    </source>
</evidence>
<dbReference type="PANTHER" id="PTHR42994:SF1">
    <property type="entry name" value="PEPTIDASE T"/>
    <property type="match status" value="1"/>
</dbReference>
<evidence type="ECO:0000256" key="7">
    <source>
        <dbReference type="HAMAP-Rule" id="MF_00550"/>
    </source>
</evidence>
<dbReference type="Pfam" id="PF07687">
    <property type="entry name" value="M20_dimer"/>
    <property type="match status" value="1"/>
</dbReference>
<keyword evidence="3 7" id="KW-0479">Metal-binding</keyword>
<accession>A0A7Z0TAM6</accession>
<dbReference type="GO" id="GO:0005829">
    <property type="term" value="C:cytosol"/>
    <property type="evidence" value="ECO:0007669"/>
    <property type="project" value="TreeGrafter"/>
</dbReference>